<dbReference type="InterPro" id="IPR003959">
    <property type="entry name" value="ATPase_AAA_core"/>
</dbReference>
<dbReference type="InterPro" id="IPR027417">
    <property type="entry name" value="P-loop_NTPase"/>
</dbReference>
<dbReference type="GO" id="GO:0005813">
    <property type="term" value="C:centrosome"/>
    <property type="evidence" value="ECO:0007669"/>
    <property type="project" value="UniProtKB-SubCell"/>
</dbReference>
<evidence type="ECO:0000256" key="8">
    <source>
        <dbReference type="ARBA" id="ARBA00022776"/>
    </source>
</evidence>
<gene>
    <name evidence="16" type="primary">FIGN</name>
</gene>
<evidence type="ECO:0000256" key="14">
    <source>
        <dbReference type="SAM" id="MobiDB-lite"/>
    </source>
</evidence>
<keyword evidence="6" id="KW-0493">Microtubule</keyword>
<evidence type="ECO:0000256" key="1">
    <source>
        <dbReference type="ARBA" id="ARBA00004109"/>
    </source>
</evidence>
<dbReference type="AlphaFoldDB" id="A0A3Q3EXE1"/>
<evidence type="ECO:0000256" key="13">
    <source>
        <dbReference type="ARBA" id="ARBA00071323"/>
    </source>
</evidence>
<feature type="compositionally biased region" description="Polar residues" evidence="14">
    <location>
        <begin position="31"/>
        <end position="54"/>
    </location>
</feature>
<protein>
    <recommendedName>
        <fullName evidence="13">Fidgetin</fullName>
    </recommendedName>
</protein>
<evidence type="ECO:0000256" key="12">
    <source>
        <dbReference type="ARBA" id="ARBA00023306"/>
    </source>
</evidence>
<keyword evidence="17" id="KW-1185">Reference proteome</keyword>
<evidence type="ECO:0000313" key="16">
    <source>
        <dbReference type="Ensembl" id="ENSLBEP00000012131.1"/>
    </source>
</evidence>
<keyword evidence="12" id="KW-0131">Cell cycle</keyword>
<dbReference type="GO" id="GO:0016887">
    <property type="term" value="F:ATP hydrolysis activity"/>
    <property type="evidence" value="ECO:0007669"/>
    <property type="project" value="InterPro"/>
</dbReference>
<feature type="region of interest" description="Disordered" evidence="14">
    <location>
        <begin position="1"/>
        <end position="121"/>
    </location>
</feature>
<keyword evidence="7" id="KW-0547">Nucleotide-binding</keyword>
<dbReference type="SUPFAM" id="SSF52540">
    <property type="entry name" value="P-loop containing nucleoside triphosphate hydrolases"/>
    <property type="match status" value="1"/>
</dbReference>
<keyword evidence="5" id="KW-0132">Cell division</keyword>
<evidence type="ECO:0000256" key="7">
    <source>
        <dbReference type="ARBA" id="ARBA00022741"/>
    </source>
</evidence>
<reference evidence="16" key="2">
    <citation type="submission" date="2025-09" db="UniProtKB">
        <authorList>
            <consortium name="Ensembl"/>
        </authorList>
    </citation>
    <scope>IDENTIFICATION</scope>
</reference>
<name>A0A3Q3EXE1_9LABR</name>
<accession>A0A3Q3EXE1</accession>
<dbReference type="GO" id="GO:0005874">
    <property type="term" value="C:microtubule"/>
    <property type="evidence" value="ECO:0007669"/>
    <property type="project" value="UniProtKB-KW"/>
</dbReference>
<dbReference type="Gene3D" id="1.10.8.60">
    <property type="match status" value="1"/>
</dbReference>
<dbReference type="GO" id="GO:0008568">
    <property type="term" value="F:microtubule severing ATPase activity"/>
    <property type="evidence" value="ECO:0007669"/>
    <property type="project" value="TreeGrafter"/>
</dbReference>
<evidence type="ECO:0000256" key="11">
    <source>
        <dbReference type="ARBA" id="ARBA00023242"/>
    </source>
</evidence>
<dbReference type="PANTHER" id="PTHR23074">
    <property type="entry name" value="AAA DOMAIN-CONTAINING"/>
    <property type="match status" value="1"/>
</dbReference>
<keyword evidence="11" id="KW-0539">Nucleus</keyword>
<dbReference type="FunFam" id="1.10.8.60:FF:000022">
    <property type="entry name" value="Fidgetin like 1"/>
    <property type="match status" value="1"/>
</dbReference>
<evidence type="ECO:0000256" key="6">
    <source>
        <dbReference type="ARBA" id="ARBA00022701"/>
    </source>
</evidence>
<evidence type="ECO:0000256" key="3">
    <source>
        <dbReference type="ARBA" id="ARBA00006914"/>
    </source>
</evidence>
<proteinExistence type="inferred from homology"/>
<comment type="subcellular location">
    <subcellularLocation>
        <location evidence="2">Cytoplasm</location>
        <location evidence="2">Cytoskeleton</location>
        <location evidence="2">Microtubule organizing center</location>
        <location evidence="2">Centrosome</location>
    </subcellularLocation>
    <subcellularLocation>
        <location evidence="1">Nucleus matrix</location>
    </subcellularLocation>
</comment>
<dbReference type="GeneTree" id="ENSGT00940000157526"/>
<sequence length="424" mass="46273">MYRIADSSSANGGSNSASGGGFDRSVEKTSLPFNPQKQSTMSSEQQRKYGSQATGGPMTPPAYVSSTLGGSRSADSLVNFTSPSLSEQGADDHRLHLSHSAPGPTSSSSNSSSRPAEEQLKTSDPHLLDMVTSEIVQQGPPVDWSDIAGLELAKATLKEEVLWPILRPDMFSSLGPAPRCVLLFGPRGSGRTLLGRCLASQLGAPFLQLSGSTLATKWLPSVLFISEVDMLLSAHLSEESPINHLKGELLSQLDSLLMGSGEDLSNQVLVVCSTSRPQDMDEGLRRYFARRVLVPLPDSTARHHIVNQLLAQSQHKYCLSEEELALLVQRTEGFSGLDLARFCQEALVGLLHASAQGMDMTGMMRFCSVVYTLQASWLQKRRPSVCVYIFMSLFLRFSWLSKCLKWCFLSFFLCLFASQSTFMA</sequence>
<dbReference type="GO" id="GO:0005524">
    <property type="term" value="F:ATP binding"/>
    <property type="evidence" value="ECO:0007669"/>
    <property type="project" value="UniProtKB-KW"/>
</dbReference>
<evidence type="ECO:0000256" key="5">
    <source>
        <dbReference type="ARBA" id="ARBA00022618"/>
    </source>
</evidence>
<keyword evidence="10" id="KW-0206">Cytoskeleton</keyword>
<evidence type="ECO:0000256" key="9">
    <source>
        <dbReference type="ARBA" id="ARBA00022840"/>
    </source>
</evidence>
<evidence type="ECO:0000256" key="10">
    <source>
        <dbReference type="ARBA" id="ARBA00023212"/>
    </source>
</evidence>
<dbReference type="InterPro" id="IPR050304">
    <property type="entry name" value="MT-severing_AAA_ATPase"/>
</dbReference>
<keyword evidence="4" id="KW-0963">Cytoplasm</keyword>
<feature type="compositionally biased region" description="Low complexity" evidence="14">
    <location>
        <begin position="7"/>
        <end position="17"/>
    </location>
</feature>
<dbReference type="InterPro" id="IPR003593">
    <property type="entry name" value="AAA+_ATPase"/>
</dbReference>
<feature type="compositionally biased region" description="Low complexity" evidence="14">
    <location>
        <begin position="98"/>
        <end position="114"/>
    </location>
</feature>
<reference evidence="16" key="1">
    <citation type="submission" date="2025-08" db="UniProtKB">
        <authorList>
            <consortium name="Ensembl"/>
        </authorList>
    </citation>
    <scope>IDENTIFICATION</scope>
</reference>
<dbReference type="GO" id="GO:0051301">
    <property type="term" value="P:cell division"/>
    <property type="evidence" value="ECO:0007669"/>
    <property type="project" value="UniProtKB-KW"/>
</dbReference>
<dbReference type="Proteomes" id="UP000261660">
    <property type="component" value="Unplaced"/>
</dbReference>
<dbReference type="SMART" id="SM00382">
    <property type="entry name" value="AAA"/>
    <property type="match status" value="1"/>
</dbReference>
<dbReference type="FunFam" id="3.40.50.300:FF:000495">
    <property type="entry name" value="Fidgetin like 2"/>
    <property type="match status" value="1"/>
</dbReference>
<evidence type="ECO:0000313" key="17">
    <source>
        <dbReference type="Proteomes" id="UP000261660"/>
    </source>
</evidence>
<keyword evidence="8" id="KW-0498">Mitosis</keyword>
<keyword evidence="9" id="KW-0067">ATP-binding</keyword>
<dbReference type="Pfam" id="PF00004">
    <property type="entry name" value="AAA"/>
    <property type="match status" value="1"/>
</dbReference>
<organism evidence="16 17">
    <name type="scientific">Labrus bergylta</name>
    <name type="common">ballan wrasse</name>
    <dbReference type="NCBI Taxonomy" id="56723"/>
    <lineage>
        <taxon>Eukaryota</taxon>
        <taxon>Metazoa</taxon>
        <taxon>Chordata</taxon>
        <taxon>Craniata</taxon>
        <taxon>Vertebrata</taxon>
        <taxon>Euteleostomi</taxon>
        <taxon>Actinopterygii</taxon>
        <taxon>Neopterygii</taxon>
        <taxon>Teleostei</taxon>
        <taxon>Neoteleostei</taxon>
        <taxon>Acanthomorphata</taxon>
        <taxon>Eupercaria</taxon>
        <taxon>Labriformes</taxon>
        <taxon>Labridae</taxon>
        <taxon>Labrus</taxon>
    </lineage>
</organism>
<evidence type="ECO:0000256" key="4">
    <source>
        <dbReference type="ARBA" id="ARBA00022490"/>
    </source>
</evidence>
<dbReference type="Ensembl" id="ENSLBET00000012761.1">
    <property type="protein sequence ID" value="ENSLBEP00000012131.1"/>
    <property type="gene ID" value="ENSLBEG00000009287.1"/>
</dbReference>
<feature type="domain" description="AAA+ ATPase" evidence="15">
    <location>
        <begin position="177"/>
        <end position="298"/>
    </location>
</feature>
<dbReference type="GO" id="GO:0016363">
    <property type="term" value="C:nuclear matrix"/>
    <property type="evidence" value="ECO:0007669"/>
    <property type="project" value="UniProtKB-SubCell"/>
</dbReference>
<evidence type="ECO:0000256" key="2">
    <source>
        <dbReference type="ARBA" id="ARBA00004300"/>
    </source>
</evidence>
<dbReference type="PANTHER" id="PTHR23074:SF33">
    <property type="entry name" value="FIDGETIN-LIKE PROTEIN 2"/>
    <property type="match status" value="1"/>
</dbReference>
<evidence type="ECO:0000259" key="15">
    <source>
        <dbReference type="SMART" id="SM00382"/>
    </source>
</evidence>
<comment type="similarity">
    <text evidence="3">Belongs to the AAA ATPase family.</text>
</comment>
<feature type="compositionally biased region" description="Polar residues" evidence="14">
    <location>
        <begin position="64"/>
        <end position="87"/>
    </location>
</feature>
<dbReference type="Gene3D" id="3.40.50.300">
    <property type="entry name" value="P-loop containing nucleotide triphosphate hydrolases"/>
    <property type="match status" value="2"/>
</dbReference>